<sequence length="531" mass="57440">MLSESLRREIGQHFVVGFHGQEVNDDIRRLIQTYFVGSVILMKRNVKDVGQVRRIVSELQMIAKEAGHERALLIGTDQENGMVSAMSSSTAATQFPGAMALAASGSKEMARDVYAASGKELRLLGVNWAYSPVADVNSDMKNPVIGVRSFGDDAEEVAKYVVAAAQGLTSANIAPAAKHFPGHGDTHVDSHLALPRISKSREDMELTELIPFRRVIEEKCATIMTGHMALPLVTGGDIPCSLSRQITTGWLRGDLGFEGVVVTDCLEMDAIAELSQGGCGIEEGAVRALEAGADIAMICHTMARQVGAIERVYDAVQAGRISANDLKDSGDRVKALKDWFADWSLPADDWNTVKAASKRLSEEAYQKTITILQNGTWLKATDTVVCYTPRPESLNKAIDDADGVLRDGAGKIRNTAGPSFAALAESISKRTKCVHVVYPSDEQVDWNGVSGIVFVLRNADRSPWQLEWMKKAAGRKTNMVLVSCCTPYDLNRVSVEHACLATFEFTAPAFEAAVGVIFGEAVAEGYCPVIT</sequence>
<dbReference type="Proteomes" id="UP000812287">
    <property type="component" value="Unassembled WGS sequence"/>
</dbReference>
<organism evidence="5 6">
    <name type="scientific">Guyanagaster necrorhizus</name>
    <dbReference type="NCBI Taxonomy" id="856835"/>
    <lineage>
        <taxon>Eukaryota</taxon>
        <taxon>Fungi</taxon>
        <taxon>Dikarya</taxon>
        <taxon>Basidiomycota</taxon>
        <taxon>Agaricomycotina</taxon>
        <taxon>Agaricomycetes</taxon>
        <taxon>Agaricomycetidae</taxon>
        <taxon>Agaricales</taxon>
        <taxon>Marasmiineae</taxon>
        <taxon>Physalacriaceae</taxon>
        <taxon>Guyanagaster</taxon>
    </lineage>
</organism>
<evidence type="ECO:0000259" key="4">
    <source>
        <dbReference type="Pfam" id="PF00933"/>
    </source>
</evidence>
<keyword evidence="6" id="KW-1185">Reference proteome</keyword>
<dbReference type="InterPro" id="IPR036881">
    <property type="entry name" value="Glyco_hydro_3_C_sf"/>
</dbReference>
<dbReference type="OrthoDB" id="4215304at2759"/>
<feature type="domain" description="Glycoside hydrolase family 3 N-terminal" evidence="4">
    <location>
        <begin position="6"/>
        <end position="334"/>
    </location>
</feature>
<dbReference type="GO" id="GO:0009254">
    <property type="term" value="P:peptidoglycan turnover"/>
    <property type="evidence" value="ECO:0007669"/>
    <property type="project" value="TreeGrafter"/>
</dbReference>
<evidence type="ECO:0000313" key="6">
    <source>
        <dbReference type="Proteomes" id="UP000812287"/>
    </source>
</evidence>
<dbReference type="PANTHER" id="PTHR30480:SF16">
    <property type="entry name" value="GLYCOSIDE HYDROLASE FAMILY 3 DOMAIN PROTEIN"/>
    <property type="match status" value="1"/>
</dbReference>
<keyword evidence="2 5" id="KW-0378">Hydrolase</keyword>
<comment type="caution">
    <text evidence="5">The sequence shown here is derived from an EMBL/GenBank/DDBJ whole genome shotgun (WGS) entry which is preliminary data.</text>
</comment>
<name>A0A9P8ATB7_9AGAR</name>
<dbReference type="EMBL" id="MU250532">
    <property type="protein sequence ID" value="KAG7447273.1"/>
    <property type="molecule type" value="Genomic_DNA"/>
</dbReference>
<dbReference type="RefSeq" id="XP_043040773.1">
    <property type="nucleotide sequence ID" value="XM_043189499.1"/>
</dbReference>
<evidence type="ECO:0000256" key="1">
    <source>
        <dbReference type="ARBA" id="ARBA00005336"/>
    </source>
</evidence>
<accession>A0A9P8ATB7</accession>
<dbReference type="Pfam" id="PF00933">
    <property type="entry name" value="Glyco_hydro_3"/>
    <property type="match status" value="1"/>
</dbReference>
<dbReference type="InterPro" id="IPR001764">
    <property type="entry name" value="Glyco_hydro_3_N"/>
</dbReference>
<evidence type="ECO:0000313" key="5">
    <source>
        <dbReference type="EMBL" id="KAG7447273.1"/>
    </source>
</evidence>
<dbReference type="InterPro" id="IPR036962">
    <property type="entry name" value="Glyco_hydro_3_N_sf"/>
</dbReference>
<gene>
    <name evidence="5" type="ORF">BT62DRAFT_980306</name>
</gene>
<dbReference type="Gene3D" id="3.40.50.1700">
    <property type="entry name" value="Glycoside hydrolase family 3 C-terminal domain"/>
    <property type="match status" value="1"/>
</dbReference>
<dbReference type="GO" id="GO:0005975">
    <property type="term" value="P:carbohydrate metabolic process"/>
    <property type="evidence" value="ECO:0007669"/>
    <property type="project" value="InterPro"/>
</dbReference>
<dbReference type="GeneID" id="66111796"/>
<evidence type="ECO:0000256" key="2">
    <source>
        <dbReference type="ARBA" id="ARBA00022801"/>
    </source>
</evidence>
<dbReference type="InterPro" id="IPR017853">
    <property type="entry name" value="GH"/>
</dbReference>
<protein>
    <submittedName>
        <fullName evidence="5">Glycoside hydrolase family 3 protein</fullName>
    </submittedName>
</protein>
<dbReference type="InterPro" id="IPR050226">
    <property type="entry name" value="NagZ_Beta-hexosaminidase"/>
</dbReference>
<evidence type="ECO:0000256" key="3">
    <source>
        <dbReference type="ARBA" id="ARBA00023295"/>
    </source>
</evidence>
<dbReference type="GO" id="GO:0004553">
    <property type="term" value="F:hydrolase activity, hydrolyzing O-glycosyl compounds"/>
    <property type="evidence" value="ECO:0007669"/>
    <property type="project" value="InterPro"/>
</dbReference>
<dbReference type="Gene3D" id="3.20.20.300">
    <property type="entry name" value="Glycoside hydrolase, family 3, N-terminal domain"/>
    <property type="match status" value="1"/>
</dbReference>
<comment type="similarity">
    <text evidence="1">Belongs to the glycosyl hydrolase 3 family.</text>
</comment>
<reference evidence="5" key="1">
    <citation type="submission" date="2020-11" db="EMBL/GenBank/DDBJ databases">
        <title>Adaptations for nitrogen fixation in a non-lichenized fungal sporocarp promotes dispersal by wood-feeding termites.</title>
        <authorList>
            <consortium name="DOE Joint Genome Institute"/>
            <person name="Koch R.A."/>
            <person name="Yoon G."/>
            <person name="Arayal U."/>
            <person name="Lail K."/>
            <person name="Amirebrahimi M."/>
            <person name="Labutti K."/>
            <person name="Lipzen A."/>
            <person name="Riley R."/>
            <person name="Barry K."/>
            <person name="Henrissat B."/>
            <person name="Grigoriev I.V."/>
            <person name="Herr J.R."/>
            <person name="Aime M.C."/>
        </authorList>
    </citation>
    <scope>NUCLEOTIDE SEQUENCE</scope>
    <source>
        <strain evidence="5">MCA 3950</strain>
    </source>
</reference>
<dbReference type="PANTHER" id="PTHR30480">
    <property type="entry name" value="BETA-HEXOSAMINIDASE-RELATED"/>
    <property type="match status" value="1"/>
</dbReference>
<keyword evidence="3" id="KW-0326">Glycosidase</keyword>
<proteinExistence type="inferred from homology"/>
<dbReference type="SUPFAM" id="SSF51445">
    <property type="entry name" value="(Trans)glycosidases"/>
    <property type="match status" value="1"/>
</dbReference>
<dbReference type="AlphaFoldDB" id="A0A9P8ATB7"/>